<feature type="region of interest" description="Disordered" evidence="1">
    <location>
        <begin position="24"/>
        <end position="50"/>
    </location>
</feature>
<proteinExistence type="predicted"/>
<evidence type="ECO:0000313" key="2">
    <source>
        <dbReference type="EMBL" id="EAT45116.1"/>
    </source>
</evidence>
<organism evidence="2 3">
    <name type="scientific">Aedes aegypti</name>
    <name type="common">Yellowfever mosquito</name>
    <name type="synonym">Culex aegypti</name>
    <dbReference type="NCBI Taxonomy" id="7159"/>
    <lineage>
        <taxon>Eukaryota</taxon>
        <taxon>Metazoa</taxon>
        <taxon>Ecdysozoa</taxon>
        <taxon>Arthropoda</taxon>
        <taxon>Hexapoda</taxon>
        <taxon>Insecta</taxon>
        <taxon>Pterygota</taxon>
        <taxon>Neoptera</taxon>
        <taxon>Endopterygota</taxon>
        <taxon>Diptera</taxon>
        <taxon>Nematocera</taxon>
        <taxon>Culicoidea</taxon>
        <taxon>Culicidae</taxon>
        <taxon>Culicinae</taxon>
        <taxon>Aedini</taxon>
        <taxon>Aedes</taxon>
        <taxon>Stegomyia</taxon>
    </lineage>
</organism>
<dbReference type="AlphaFoldDB" id="Q17F16"/>
<reference evidence="2" key="1">
    <citation type="submission" date="2005-10" db="EMBL/GenBank/DDBJ databases">
        <authorList>
            <person name="Loftus B.J."/>
            <person name="Nene V.M."/>
            <person name="Hannick L.I."/>
            <person name="Bidwell S."/>
            <person name="Haas B."/>
            <person name="Amedeo P."/>
            <person name="Orvis J."/>
            <person name="Wortman J.R."/>
            <person name="White O.R."/>
            <person name="Salzberg S."/>
            <person name="Shumway M."/>
            <person name="Koo H."/>
            <person name="Zhao Y."/>
            <person name="Holmes M."/>
            <person name="Miller J."/>
            <person name="Schatz M."/>
            <person name="Pop M."/>
            <person name="Pai G."/>
            <person name="Utterback T."/>
            <person name="Rogers Y.-H."/>
            <person name="Kravitz S."/>
            <person name="Fraser C.M."/>
        </authorList>
    </citation>
    <scope>NUCLEOTIDE SEQUENCE</scope>
    <source>
        <strain evidence="2">Liverpool</strain>
    </source>
</reference>
<dbReference type="PaxDb" id="7159-AAEL003598-PA"/>
<dbReference type="EMBL" id="CH477277">
    <property type="protein sequence ID" value="EAT45116.1"/>
    <property type="molecule type" value="Genomic_DNA"/>
</dbReference>
<feature type="compositionally biased region" description="Acidic residues" evidence="1">
    <location>
        <begin position="29"/>
        <end position="50"/>
    </location>
</feature>
<accession>Q17F16</accession>
<gene>
    <name evidence="2" type="ORF">AaeL_AAEL003598</name>
</gene>
<feature type="compositionally biased region" description="Polar residues" evidence="1">
    <location>
        <begin position="174"/>
        <end position="190"/>
    </location>
</feature>
<evidence type="ECO:0000256" key="1">
    <source>
        <dbReference type="SAM" id="MobiDB-lite"/>
    </source>
</evidence>
<reference evidence="2" key="3">
    <citation type="submission" date="2012-09" db="EMBL/GenBank/DDBJ databases">
        <authorList>
            <consortium name="VectorBase"/>
        </authorList>
    </citation>
    <scope>NUCLEOTIDE SEQUENCE</scope>
    <source>
        <strain evidence="2">Liverpool</strain>
    </source>
</reference>
<feature type="region of interest" description="Disordered" evidence="1">
    <location>
        <begin position="158"/>
        <end position="191"/>
    </location>
</feature>
<dbReference type="Proteomes" id="UP000682892">
    <property type="component" value="Unassembled WGS sequence"/>
</dbReference>
<evidence type="ECO:0000313" key="3">
    <source>
        <dbReference type="Proteomes" id="UP000682892"/>
    </source>
</evidence>
<protein>
    <submittedName>
        <fullName evidence="2">AAEL003598-PA</fullName>
    </submittedName>
</protein>
<sequence>MPRKTKAQIAAIKREAQKKQANCSANDDCNSEEVTEEDYQREDWDSEDTSDGCGHRVELLPATESEFVSDFWEYCSVCSTVSDSGSELSAYASDEDSDIAEINSMRKPCELSHCEDVWPSFNEDTASFLRDLSIPSTAFDDSVNWSYDDAFAPCSPSAELHDSRQADSLGETGSVPNTIPRTPNLSNGTGVSDDGETIMIVKKKAIKGPLKENAAKLGCKLIENDIKLDRKTYCEVQVSLHVCEAAKAVVCFVNSNNIDDYLVKECALDATFFEEKVEEHIKDFFENILIQKIIENEVFVKS</sequence>
<dbReference type="HOGENOM" id="CLU_922013_0_0_1"/>
<reference evidence="2" key="2">
    <citation type="journal article" date="2007" name="Science">
        <title>Genome sequence of Aedes aegypti, a major arbovirus vector.</title>
        <authorList>
            <person name="Nene V."/>
            <person name="Wortman J.R."/>
            <person name="Lawson D."/>
            <person name="Haas B."/>
            <person name="Kodira C."/>
            <person name="Tu Z.J."/>
            <person name="Loftus B."/>
            <person name="Xi Z."/>
            <person name="Megy K."/>
            <person name="Grabherr M."/>
            <person name="Ren Q."/>
            <person name="Zdobnov E.M."/>
            <person name="Lobo N.F."/>
            <person name="Campbell K.S."/>
            <person name="Brown S.E."/>
            <person name="Bonaldo M.F."/>
            <person name="Zhu J."/>
            <person name="Sinkins S.P."/>
            <person name="Hogenkamp D.G."/>
            <person name="Amedeo P."/>
            <person name="Arensburger P."/>
            <person name="Atkinson P.W."/>
            <person name="Bidwell S."/>
            <person name="Biedler J."/>
            <person name="Birney E."/>
            <person name="Bruggner R.V."/>
            <person name="Costas J."/>
            <person name="Coy M.R."/>
            <person name="Crabtree J."/>
            <person name="Crawford M."/>
            <person name="Debruyn B."/>
            <person name="Decaprio D."/>
            <person name="Eiglmeier K."/>
            <person name="Eisenstadt E."/>
            <person name="El-Dorry H."/>
            <person name="Gelbart W.M."/>
            <person name="Gomes S.L."/>
            <person name="Hammond M."/>
            <person name="Hannick L.I."/>
            <person name="Hogan J.R."/>
            <person name="Holmes M.H."/>
            <person name="Jaffe D."/>
            <person name="Johnston J.S."/>
            <person name="Kennedy R.C."/>
            <person name="Koo H."/>
            <person name="Kravitz S."/>
            <person name="Kriventseva E.V."/>
            <person name="Kulp D."/>
            <person name="Labutti K."/>
            <person name="Lee E."/>
            <person name="Li S."/>
            <person name="Lovin D.D."/>
            <person name="Mao C."/>
            <person name="Mauceli E."/>
            <person name="Menck C.F."/>
            <person name="Miller J.R."/>
            <person name="Montgomery P."/>
            <person name="Mori A."/>
            <person name="Nascimento A.L."/>
            <person name="Naveira H.F."/>
            <person name="Nusbaum C."/>
            <person name="O'leary S."/>
            <person name="Orvis J."/>
            <person name="Pertea M."/>
            <person name="Quesneville H."/>
            <person name="Reidenbach K.R."/>
            <person name="Rogers Y.H."/>
            <person name="Roth C.W."/>
            <person name="Schneider J.R."/>
            <person name="Schatz M."/>
            <person name="Shumway M."/>
            <person name="Stanke M."/>
            <person name="Stinson E.O."/>
            <person name="Tubio J.M."/>
            <person name="Vanzee J.P."/>
            <person name="Verjovski-Almeida S."/>
            <person name="Werner D."/>
            <person name="White O."/>
            <person name="Wyder S."/>
            <person name="Zeng Q."/>
            <person name="Zhao Q."/>
            <person name="Zhao Y."/>
            <person name="Hill C.A."/>
            <person name="Raikhel A.S."/>
            <person name="Soares M.B."/>
            <person name="Knudson D.L."/>
            <person name="Lee N.H."/>
            <person name="Galagan J."/>
            <person name="Salzberg S.L."/>
            <person name="Paulsen I.T."/>
            <person name="Dimopoulos G."/>
            <person name="Collins F.H."/>
            <person name="Birren B."/>
            <person name="Fraser-Liggett C.M."/>
            <person name="Severson D.W."/>
        </authorList>
    </citation>
    <scope>NUCLEOTIDE SEQUENCE [LARGE SCALE GENOMIC DNA]</scope>
    <source>
        <strain evidence="2">Liverpool</strain>
    </source>
</reference>
<name>Q17F16_AEDAE</name>